<reference evidence="2" key="1">
    <citation type="submission" date="2017-06" db="EMBL/GenBank/DDBJ databases">
        <title>Genome analysis of Fimbriiglobus ruber SP5, the first member of the order Planctomycetales with confirmed chitinolytic capability.</title>
        <authorList>
            <person name="Ravin N.V."/>
            <person name="Rakitin A.L."/>
            <person name="Ivanova A.A."/>
            <person name="Beletsky A.V."/>
            <person name="Kulichevskaya I.S."/>
            <person name="Mardanov A.V."/>
            <person name="Dedysh S.N."/>
        </authorList>
    </citation>
    <scope>NUCLEOTIDE SEQUENCE [LARGE SCALE GENOMIC DNA]</scope>
    <source>
        <strain evidence="2">SP5</strain>
    </source>
</reference>
<keyword evidence="2" id="KW-1185">Reference proteome</keyword>
<evidence type="ECO:0000313" key="1">
    <source>
        <dbReference type="EMBL" id="OWK36416.1"/>
    </source>
</evidence>
<protein>
    <submittedName>
        <fullName evidence="1">Uncharacterized protein</fullName>
    </submittedName>
</protein>
<comment type="caution">
    <text evidence="1">The sequence shown here is derived from an EMBL/GenBank/DDBJ whole genome shotgun (WGS) entry which is preliminary data.</text>
</comment>
<accession>A0A225DGD1</accession>
<sequence>MGKKSSKRKWRCRCCGELHPDLPMHYGAAAPVLWFLIPELEREQLQEIAELVMHNQQDK</sequence>
<dbReference type="AlphaFoldDB" id="A0A225DGD1"/>
<name>A0A225DGD1_9BACT</name>
<dbReference type="EMBL" id="NIDE01000017">
    <property type="protein sequence ID" value="OWK36416.1"/>
    <property type="molecule type" value="Genomic_DNA"/>
</dbReference>
<proteinExistence type="predicted"/>
<evidence type="ECO:0000313" key="2">
    <source>
        <dbReference type="Proteomes" id="UP000214646"/>
    </source>
</evidence>
<dbReference type="Proteomes" id="UP000214646">
    <property type="component" value="Unassembled WGS sequence"/>
</dbReference>
<gene>
    <name evidence="1" type="ORF">FRUB_08979</name>
</gene>
<organism evidence="1 2">
    <name type="scientific">Fimbriiglobus ruber</name>
    <dbReference type="NCBI Taxonomy" id="1908690"/>
    <lineage>
        <taxon>Bacteria</taxon>
        <taxon>Pseudomonadati</taxon>
        <taxon>Planctomycetota</taxon>
        <taxon>Planctomycetia</taxon>
        <taxon>Gemmatales</taxon>
        <taxon>Gemmataceae</taxon>
        <taxon>Fimbriiglobus</taxon>
    </lineage>
</organism>